<dbReference type="InterPro" id="IPR000551">
    <property type="entry name" value="MerR-type_HTH_dom"/>
</dbReference>
<dbReference type="Pfam" id="PF13411">
    <property type="entry name" value="MerR_1"/>
    <property type="match status" value="1"/>
</dbReference>
<dbReference type="Proteomes" id="UP000241736">
    <property type="component" value="Unassembled WGS sequence"/>
</dbReference>
<organism evidence="3 4">
    <name type="scientific">Arenimonas caeni</name>
    <dbReference type="NCBI Taxonomy" id="2058085"/>
    <lineage>
        <taxon>Bacteria</taxon>
        <taxon>Pseudomonadati</taxon>
        <taxon>Pseudomonadota</taxon>
        <taxon>Gammaproteobacteria</taxon>
        <taxon>Lysobacterales</taxon>
        <taxon>Lysobacteraceae</taxon>
        <taxon>Arenimonas</taxon>
    </lineage>
</organism>
<feature type="domain" description="HTH merR-type" evidence="2">
    <location>
        <begin position="2"/>
        <end position="70"/>
    </location>
</feature>
<keyword evidence="4" id="KW-1185">Reference proteome</keyword>
<evidence type="ECO:0000256" key="1">
    <source>
        <dbReference type="ARBA" id="ARBA00023125"/>
    </source>
</evidence>
<accession>A0A2P6M5P0</accession>
<proteinExistence type="predicted"/>
<dbReference type="RefSeq" id="WP_106991515.1">
    <property type="nucleotide sequence ID" value="NZ_KZ679104.1"/>
</dbReference>
<evidence type="ECO:0000313" key="3">
    <source>
        <dbReference type="EMBL" id="PRH81312.1"/>
    </source>
</evidence>
<dbReference type="SUPFAM" id="SSF46955">
    <property type="entry name" value="Putative DNA-binding domain"/>
    <property type="match status" value="1"/>
</dbReference>
<sequence>MKLSLQQLSSQSGVPQRSIRYYIQRGLLPRPQGETRAATYGADHLSALLRIRQWQEAGLSLEAIADLLDARRAPPVSTARPGGVEVRSHLIVADGIELVVAPERAGLDTTRLRRFFQAVQAAHAELTREDPSDED</sequence>
<dbReference type="EMBL" id="PVLF01000030">
    <property type="protein sequence ID" value="PRH81312.1"/>
    <property type="molecule type" value="Genomic_DNA"/>
</dbReference>
<protein>
    <submittedName>
        <fullName evidence="3">MerR family transcriptional regulator</fullName>
    </submittedName>
</protein>
<dbReference type="InterPro" id="IPR009061">
    <property type="entry name" value="DNA-bd_dom_put_sf"/>
</dbReference>
<dbReference type="PANTHER" id="PTHR30204">
    <property type="entry name" value="REDOX-CYCLING DRUG-SENSING TRANSCRIPTIONAL ACTIVATOR SOXR"/>
    <property type="match status" value="1"/>
</dbReference>
<dbReference type="OrthoDB" id="9808480at2"/>
<name>A0A2P6M5P0_9GAMM</name>
<comment type="caution">
    <text evidence="3">The sequence shown here is derived from an EMBL/GenBank/DDBJ whole genome shotgun (WGS) entry which is preliminary data.</text>
</comment>
<dbReference type="CDD" id="cd00592">
    <property type="entry name" value="HTH_MerR-like"/>
    <property type="match status" value="1"/>
</dbReference>
<reference evidence="3 4" key="1">
    <citation type="submission" date="2018-03" db="EMBL/GenBank/DDBJ databases">
        <title>Arenimonas caeni sp. nov., isolated from activated sludge.</title>
        <authorList>
            <person name="Liu H."/>
        </authorList>
    </citation>
    <scope>NUCLEOTIDE SEQUENCE [LARGE SCALE GENOMIC DNA]</scope>
    <source>
        <strain evidence="4">z29</strain>
    </source>
</reference>
<dbReference type="GO" id="GO:0003677">
    <property type="term" value="F:DNA binding"/>
    <property type="evidence" value="ECO:0007669"/>
    <property type="project" value="UniProtKB-KW"/>
</dbReference>
<dbReference type="Gene3D" id="1.10.1660.10">
    <property type="match status" value="1"/>
</dbReference>
<gene>
    <name evidence="3" type="ORF">C6N40_13315</name>
</gene>
<dbReference type="AlphaFoldDB" id="A0A2P6M5P0"/>
<dbReference type="InterPro" id="IPR047057">
    <property type="entry name" value="MerR_fam"/>
</dbReference>
<dbReference type="GO" id="GO:0003700">
    <property type="term" value="F:DNA-binding transcription factor activity"/>
    <property type="evidence" value="ECO:0007669"/>
    <property type="project" value="InterPro"/>
</dbReference>
<evidence type="ECO:0000259" key="2">
    <source>
        <dbReference type="PROSITE" id="PS50937"/>
    </source>
</evidence>
<dbReference type="SMART" id="SM00422">
    <property type="entry name" value="HTH_MERR"/>
    <property type="match status" value="1"/>
</dbReference>
<dbReference type="PROSITE" id="PS50937">
    <property type="entry name" value="HTH_MERR_2"/>
    <property type="match status" value="1"/>
</dbReference>
<dbReference type="PANTHER" id="PTHR30204:SF93">
    <property type="entry name" value="HTH MERR-TYPE DOMAIN-CONTAINING PROTEIN"/>
    <property type="match status" value="1"/>
</dbReference>
<keyword evidence="1" id="KW-0238">DNA-binding</keyword>
<evidence type="ECO:0000313" key="4">
    <source>
        <dbReference type="Proteomes" id="UP000241736"/>
    </source>
</evidence>